<evidence type="ECO:0000256" key="1">
    <source>
        <dbReference type="SAM" id="MobiDB-lite"/>
    </source>
</evidence>
<sequence>MSKSGVWPCDSAILRERHRPPAPIPPLSTRPLHNTPTYLNGLWRHRAFPNQRVRTASDQEREQLSRSQPLGWGQAEEEEEEEAGGCPLISPLLPQLSYLHLGLRCTRQLQ</sequence>
<evidence type="ECO:0000313" key="3">
    <source>
        <dbReference type="Proteomes" id="UP001152622"/>
    </source>
</evidence>
<accession>A0A9Q1IGT4</accession>
<gene>
    <name evidence="2" type="ORF">SKAU_G00336140</name>
</gene>
<reference evidence="2" key="1">
    <citation type="journal article" date="2023" name="Science">
        <title>Genome structures resolve the early diversification of teleost fishes.</title>
        <authorList>
            <person name="Parey E."/>
            <person name="Louis A."/>
            <person name="Montfort J."/>
            <person name="Bouchez O."/>
            <person name="Roques C."/>
            <person name="Iampietro C."/>
            <person name="Lluch J."/>
            <person name="Castinel A."/>
            <person name="Donnadieu C."/>
            <person name="Desvignes T."/>
            <person name="Floi Bucao C."/>
            <person name="Jouanno E."/>
            <person name="Wen M."/>
            <person name="Mejri S."/>
            <person name="Dirks R."/>
            <person name="Jansen H."/>
            <person name="Henkel C."/>
            <person name="Chen W.J."/>
            <person name="Zahm M."/>
            <person name="Cabau C."/>
            <person name="Klopp C."/>
            <person name="Thompson A.W."/>
            <person name="Robinson-Rechavi M."/>
            <person name="Braasch I."/>
            <person name="Lecointre G."/>
            <person name="Bobe J."/>
            <person name="Postlethwait J.H."/>
            <person name="Berthelot C."/>
            <person name="Roest Crollius H."/>
            <person name="Guiguen Y."/>
        </authorList>
    </citation>
    <scope>NUCLEOTIDE SEQUENCE</scope>
    <source>
        <strain evidence="2">WJC10195</strain>
    </source>
</reference>
<comment type="caution">
    <text evidence="2">The sequence shown here is derived from an EMBL/GenBank/DDBJ whole genome shotgun (WGS) entry which is preliminary data.</text>
</comment>
<feature type="region of interest" description="Disordered" evidence="1">
    <location>
        <begin position="1"/>
        <end position="33"/>
    </location>
</feature>
<proteinExistence type="predicted"/>
<evidence type="ECO:0000313" key="2">
    <source>
        <dbReference type="EMBL" id="KAJ8341323.1"/>
    </source>
</evidence>
<feature type="compositionally biased region" description="Basic and acidic residues" evidence="1">
    <location>
        <begin position="55"/>
        <end position="64"/>
    </location>
</feature>
<protein>
    <submittedName>
        <fullName evidence="2">Uncharacterized protein</fullName>
    </submittedName>
</protein>
<keyword evidence="3" id="KW-1185">Reference proteome</keyword>
<organism evidence="2 3">
    <name type="scientific">Synaphobranchus kaupii</name>
    <name type="common">Kaup's arrowtooth eel</name>
    <dbReference type="NCBI Taxonomy" id="118154"/>
    <lineage>
        <taxon>Eukaryota</taxon>
        <taxon>Metazoa</taxon>
        <taxon>Chordata</taxon>
        <taxon>Craniata</taxon>
        <taxon>Vertebrata</taxon>
        <taxon>Euteleostomi</taxon>
        <taxon>Actinopterygii</taxon>
        <taxon>Neopterygii</taxon>
        <taxon>Teleostei</taxon>
        <taxon>Anguilliformes</taxon>
        <taxon>Synaphobranchidae</taxon>
        <taxon>Synaphobranchus</taxon>
    </lineage>
</organism>
<feature type="region of interest" description="Disordered" evidence="1">
    <location>
        <begin position="51"/>
        <end position="86"/>
    </location>
</feature>
<dbReference type="Proteomes" id="UP001152622">
    <property type="component" value="Chromosome 15"/>
</dbReference>
<dbReference type="EMBL" id="JAINUF010000015">
    <property type="protein sequence ID" value="KAJ8341323.1"/>
    <property type="molecule type" value="Genomic_DNA"/>
</dbReference>
<name>A0A9Q1IGT4_SYNKA</name>
<dbReference type="AlphaFoldDB" id="A0A9Q1IGT4"/>